<feature type="domain" description="PRC-barrel" evidence="2">
    <location>
        <begin position="11"/>
        <end position="81"/>
    </location>
</feature>
<dbReference type="RefSeq" id="WP_150173889.1">
    <property type="nucleotide sequence ID" value="NZ_CP029193.1"/>
</dbReference>
<dbReference type="AlphaFoldDB" id="A0A5P2BJN9"/>
<feature type="region of interest" description="Disordered" evidence="1">
    <location>
        <begin position="187"/>
        <end position="227"/>
    </location>
</feature>
<evidence type="ECO:0000313" key="3">
    <source>
        <dbReference type="EMBL" id="QES30317.1"/>
    </source>
</evidence>
<dbReference type="EMBL" id="CP029193">
    <property type="protein sequence ID" value="QES30317.1"/>
    <property type="molecule type" value="Genomic_DNA"/>
</dbReference>
<feature type="domain" description="PRC-barrel" evidence="2">
    <location>
        <begin position="99"/>
        <end position="161"/>
    </location>
</feature>
<dbReference type="InterPro" id="IPR011033">
    <property type="entry name" value="PRC_barrel-like_sf"/>
</dbReference>
<gene>
    <name evidence="3" type="ORF">DEJ47_31275</name>
</gene>
<sequence>MTSSVPAALMAAGDLTKRPVVTLGGEAVAQVKDVVLDGAGGRIAGFTLAGRGLLSGPLRKSLPWAAVHALGVDAVMITSAEALEDKSAVASSEEATGLVRGARVLTDQGVQVGTVLDVVVEAGREGRVVGVEMSSTEALGRHERTVFLPLGDRPAMTGDTLMVPAQDTGHAVEELGDLATALWRKRLAGPGRPGTKGLGTTGPGTTGLGTTGLGTTGLGTTGEERTS</sequence>
<evidence type="ECO:0000313" key="4">
    <source>
        <dbReference type="Proteomes" id="UP000323046"/>
    </source>
</evidence>
<proteinExistence type="predicted"/>
<name>A0A5P2BJN9_STRVZ</name>
<dbReference type="SUPFAM" id="SSF50346">
    <property type="entry name" value="PRC-barrel domain"/>
    <property type="match status" value="2"/>
</dbReference>
<feature type="compositionally biased region" description="Gly residues" evidence="1">
    <location>
        <begin position="191"/>
        <end position="220"/>
    </location>
</feature>
<organism evidence="3 4">
    <name type="scientific">Streptomyces venezuelae</name>
    <dbReference type="NCBI Taxonomy" id="54571"/>
    <lineage>
        <taxon>Bacteria</taxon>
        <taxon>Bacillati</taxon>
        <taxon>Actinomycetota</taxon>
        <taxon>Actinomycetes</taxon>
        <taxon>Kitasatosporales</taxon>
        <taxon>Streptomycetaceae</taxon>
        <taxon>Streptomyces</taxon>
    </lineage>
</organism>
<dbReference type="OrthoDB" id="4862540at2"/>
<evidence type="ECO:0000259" key="2">
    <source>
        <dbReference type="Pfam" id="PF05239"/>
    </source>
</evidence>
<dbReference type="Proteomes" id="UP000323046">
    <property type="component" value="Chromosome"/>
</dbReference>
<dbReference type="Gene3D" id="2.30.30.240">
    <property type="entry name" value="PRC-barrel domain"/>
    <property type="match status" value="1"/>
</dbReference>
<evidence type="ECO:0000256" key="1">
    <source>
        <dbReference type="SAM" id="MobiDB-lite"/>
    </source>
</evidence>
<dbReference type="InterPro" id="IPR027275">
    <property type="entry name" value="PRC-brl_dom"/>
</dbReference>
<protein>
    <submittedName>
        <fullName evidence="3">Photosystem reaction center subunit H</fullName>
    </submittedName>
</protein>
<keyword evidence="4" id="KW-1185">Reference proteome</keyword>
<accession>A0A5P2BJN9</accession>
<reference evidence="3 4" key="1">
    <citation type="submission" date="2018-05" db="EMBL/GenBank/DDBJ databases">
        <title>Streptomyces venezuelae.</title>
        <authorList>
            <person name="Kim W."/>
            <person name="Lee N."/>
            <person name="Cho B.-K."/>
        </authorList>
    </citation>
    <scope>NUCLEOTIDE SEQUENCE [LARGE SCALE GENOMIC DNA]</scope>
    <source>
        <strain evidence="3 4">ATCC 14583</strain>
    </source>
</reference>
<dbReference type="Pfam" id="PF05239">
    <property type="entry name" value="PRC"/>
    <property type="match status" value="2"/>
</dbReference>